<evidence type="ECO:0000256" key="4">
    <source>
        <dbReference type="ARBA" id="ARBA00012438"/>
    </source>
</evidence>
<dbReference type="EC" id="2.7.13.3" evidence="4"/>
<organism evidence="18 19">
    <name type="scientific">Lachnoanaerobaculum saburreum</name>
    <dbReference type="NCBI Taxonomy" id="467210"/>
    <lineage>
        <taxon>Bacteria</taxon>
        <taxon>Bacillati</taxon>
        <taxon>Bacillota</taxon>
        <taxon>Clostridia</taxon>
        <taxon>Lachnospirales</taxon>
        <taxon>Lachnospiraceae</taxon>
        <taxon>Lachnoanaerobaculum</taxon>
    </lineage>
</organism>
<dbReference type="PATRIC" id="fig|467210.3.peg.2708"/>
<name>A0A133ZC08_9FIRM</name>
<dbReference type="PRINTS" id="PR00344">
    <property type="entry name" value="BCTRLSENSOR"/>
</dbReference>
<gene>
    <name evidence="18" type="ORF">HMPREF1866_02731</name>
</gene>
<dbReference type="PANTHER" id="PTHR45528">
    <property type="entry name" value="SENSOR HISTIDINE KINASE CPXA"/>
    <property type="match status" value="1"/>
</dbReference>
<dbReference type="RefSeq" id="WP_060932261.1">
    <property type="nucleotide sequence ID" value="NZ_KQ959849.1"/>
</dbReference>
<dbReference type="SUPFAM" id="SSF55874">
    <property type="entry name" value="ATPase domain of HSP90 chaperone/DNA topoisomerase II/histidine kinase"/>
    <property type="match status" value="1"/>
</dbReference>
<evidence type="ECO:0000313" key="19">
    <source>
        <dbReference type="Proteomes" id="UP000070394"/>
    </source>
</evidence>
<dbReference type="InterPro" id="IPR036890">
    <property type="entry name" value="HATPase_C_sf"/>
</dbReference>
<keyword evidence="5" id="KW-1003">Cell membrane</keyword>
<sequence length="466" mass="52599">MRLSLYLKFILAYIIFGVAGFVAIATISSQLTYSYLVESRSQTLYDEANLIASTYSTVYEGQNISLEESYPQLRAVATFLNAKIWVMNKNGKIIVDAENKRVSDVISDFDPTATGNKSYMVGRYFNSFDEDYLSVSAPITGNFRTYGYVVIHLPMRNVTQSQYHILNIVYITSLIVFLLSMIILIVFQRIVYSPLKKITDGAKAYAEGDLKYEIKVNSNDEMGYLAATLNYMSDKLDDTENYQKKFISNVSHDFRSPLTSIKGYLEAILDGTIPPEMLEKYLNRVIDETKRLTKLTESILSLDSIESVKLNKTNFDINEMIRNTASSFEVQCTSKNITIELIFINVSQYVFADFGKIEQVLYNLIDNAIKFSSQNSSIIIQTSIKKEKLFVSVKDTGIGIAKNEQSKVFDRFYKSDLSRGKDKKGTGLGLAIVKEILQTHGENIDVISTVGIGTEFIFSLPISKEI</sequence>
<evidence type="ECO:0000256" key="3">
    <source>
        <dbReference type="ARBA" id="ARBA00004651"/>
    </source>
</evidence>
<dbReference type="InterPro" id="IPR004358">
    <property type="entry name" value="Sig_transdc_His_kin-like_C"/>
</dbReference>
<keyword evidence="12 15" id="KW-1133">Transmembrane helix</keyword>
<keyword evidence="14 15" id="KW-0472">Membrane</keyword>
<keyword evidence="11" id="KW-0067">ATP-binding</keyword>
<keyword evidence="9" id="KW-0547">Nucleotide-binding</keyword>
<dbReference type="GO" id="GO:0005886">
    <property type="term" value="C:plasma membrane"/>
    <property type="evidence" value="ECO:0007669"/>
    <property type="project" value="UniProtKB-SubCell"/>
</dbReference>
<dbReference type="PANTHER" id="PTHR45528:SF1">
    <property type="entry name" value="SENSOR HISTIDINE KINASE CPXA"/>
    <property type="match status" value="1"/>
</dbReference>
<keyword evidence="8 15" id="KW-0812">Transmembrane</keyword>
<dbReference type="InterPro" id="IPR005467">
    <property type="entry name" value="His_kinase_dom"/>
</dbReference>
<dbReference type="InterPro" id="IPR029151">
    <property type="entry name" value="Sensor-like_sf"/>
</dbReference>
<dbReference type="CDD" id="cd00082">
    <property type="entry name" value="HisKA"/>
    <property type="match status" value="1"/>
</dbReference>
<dbReference type="InterPro" id="IPR003660">
    <property type="entry name" value="HAMP_dom"/>
</dbReference>
<dbReference type="STRING" id="467210.HMPREF1866_02731"/>
<dbReference type="Pfam" id="PF02518">
    <property type="entry name" value="HATPase_c"/>
    <property type="match status" value="1"/>
</dbReference>
<feature type="domain" description="HAMP" evidence="17">
    <location>
        <begin position="189"/>
        <end position="241"/>
    </location>
</feature>
<feature type="domain" description="Histidine kinase" evidence="16">
    <location>
        <begin position="249"/>
        <end position="464"/>
    </location>
</feature>
<dbReference type="Gene3D" id="1.10.287.130">
    <property type="match status" value="1"/>
</dbReference>
<dbReference type="FunFam" id="1.10.287.130:FF:000001">
    <property type="entry name" value="Two-component sensor histidine kinase"/>
    <property type="match status" value="1"/>
</dbReference>
<dbReference type="CDD" id="cd00075">
    <property type="entry name" value="HATPase"/>
    <property type="match status" value="1"/>
</dbReference>
<evidence type="ECO:0000256" key="8">
    <source>
        <dbReference type="ARBA" id="ARBA00022692"/>
    </source>
</evidence>
<evidence type="ECO:0000256" key="11">
    <source>
        <dbReference type="ARBA" id="ARBA00022840"/>
    </source>
</evidence>
<dbReference type="CDD" id="cd06225">
    <property type="entry name" value="HAMP"/>
    <property type="match status" value="1"/>
</dbReference>
<comment type="subcellular location">
    <subcellularLocation>
        <location evidence="3">Cell membrane</location>
        <topology evidence="3">Multi-pass membrane protein</topology>
    </subcellularLocation>
    <subcellularLocation>
        <location evidence="2">Membrane raft</location>
        <topology evidence="2">Multi-pass membrane protein</topology>
    </subcellularLocation>
</comment>
<keyword evidence="7" id="KW-0808">Transferase</keyword>
<dbReference type="AlphaFoldDB" id="A0A133ZC08"/>
<keyword evidence="19" id="KW-1185">Reference proteome</keyword>
<dbReference type="FunFam" id="3.30.565.10:FF:000023">
    <property type="entry name" value="PAS domain-containing sensor histidine kinase"/>
    <property type="match status" value="1"/>
</dbReference>
<dbReference type="GO" id="GO:0005524">
    <property type="term" value="F:ATP binding"/>
    <property type="evidence" value="ECO:0007669"/>
    <property type="project" value="UniProtKB-KW"/>
</dbReference>
<evidence type="ECO:0000256" key="2">
    <source>
        <dbReference type="ARBA" id="ARBA00004314"/>
    </source>
</evidence>
<evidence type="ECO:0000256" key="6">
    <source>
        <dbReference type="ARBA" id="ARBA00022553"/>
    </source>
</evidence>
<evidence type="ECO:0000256" key="9">
    <source>
        <dbReference type="ARBA" id="ARBA00022741"/>
    </source>
</evidence>
<evidence type="ECO:0000256" key="14">
    <source>
        <dbReference type="ARBA" id="ARBA00023136"/>
    </source>
</evidence>
<evidence type="ECO:0000256" key="13">
    <source>
        <dbReference type="ARBA" id="ARBA00023012"/>
    </source>
</evidence>
<dbReference type="SUPFAM" id="SSF47384">
    <property type="entry name" value="Homodimeric domain of signal transducing histidine kinase"/>
    <property type="match status" value="1"/>
</dbReference>
<evidence type="ECO:0000259" key="16">
    <source>
        <dbReference type="PROSITE" id="PS50109"/>
    </source>
</evidence>
<dbReference type="InterPro" id="IPR050398">
    <property type="entry name" value="HssS/ArlS-like"/>
</dbReference>
<dbReference type="InterPro" id="IPR036097">
    <property type="entry name" value="HisK_dim/P_sf"/>
</dbReference>
<dbReference type="Gene3D" id="6.10.340.10">
    <property type="match status" value="1"/>
</dbReference>
<feature type="transmembrane region" description="Helical" evidence="15">
    <location>
        <begin position="6"/>
        <end position="27"/>
    </location>
</feature>
<dbReference type="PROSITE" id="PS50109">
    <property type="entry name" value="HIS_KIN"/>
    <property type="match status" value="1"/>
</dbReference>
<dbReference type="OrthoDB" id="9813151at2"/>
<dbReference type="SUPFAM" id="SSF158472">
    <property type="entry name" value="HAMP domain-like"/>
    <property type="match status" value="1"/>
</dbReference>
<dbReference type="SUPFAM" id="SSF103190">
    <property type="entry name" value="Sensory domain-like"/>
    <property type="match status" value="1"/>
</dbReference>
<dbReference type="Proteomes" id="UP000070394">
    <property type="component" value="Unassembled WGS sequence"/>
</dbReference>
<evidence type="ECO:0000313" key="18">
    <source>
        <dbReference type="EMBL" id="KXB52972.1"/>
    </source>
</evidence>
<dbReference type="InterPro" id="IPR003594">
    <property type="entry name" value="HATPase_dom"/>
</dbReference>
<proteinExistence type="predicted"/>
<keyword evidence="6" id="KW-0597">Phosphoprotein</keyword>
<dbReference type="Gene3D" id="3.30.565.10">
    <property type="entry name" value="Histidine kinase-like ATPase, C-terminal domain"/>
    <property type="match status" value="1"/>
</dbReference>
<dbReference type="Pfam" id="PF00512">
    <property type="entry name" value="HisKA"/>
    <property type="match status" value="1"/>
</dbReference>
<keyword evidence="10 18" id="KW-0418">Kinase</keyword>
<dbReference type="InterPro" id="IPR003661">
    <property type="entry name" value="HisK_dim/P_dom"/>
</dbReference>
<evidence type="ECO:0000256" key="7">
    <source>
        <dbReference type="ARBA" id="ARBA00022679"/>
    </source>
</evidence>
<reference evidence="19" key="1">
    <citation type="submission" date="2016-01" db="EMBL/GenBank/DDBJ databases">
        <authorList>
            <person name="Mitreva M."/>
            <person name="Pepin K.H."/>
            <person name="Mihindukulasuriya K.A."/>
            <person name="Fulton R."/>
            <person name="Fronick C."/>
            <person name="O'Laughlin M."/>
            <person name="Miner T."/>
            <person name="Herter B."/>
            <person name="Rosa B.A."/>
            <person name="Cordes M."/>
            <person name="Tomlinson C."/>
            <person name="Wollam A."/>
            <person name="Palsikar V.B."/>
            <person name="Mardis E.R."/>
            <person name="Wilson R.K."/>
        </authorList>
    </citation>
    <scope>NUCLEOTIDE SEQUENCE [LARGE SCALE GENOMIC DNA]</scope>
    <source>
        <strain evidence="19">DNF00896</strain>
    </source>
</reference>
<evidence type="ECO:0000256" key="5">
    <source>
        <dbReference type="ARBA" id="ARBA00022475"/>
    </source>
</evidence>
<feature type="transmembrane region" description="Helical" evidence="15">
    <location>
        <begin position="165"/>
        <end position="187"/>
    </location>
</feature>
<dbReference type="EMBL" id="LSDA01000144">
    <property type="protein sequence ID" value="KXB52972.1"/>
    <property type="molecule type" value="Genomic_DNA"/>
</dbReference>
<accession>A0A133ZC08</accession>
<dbReference type="SMART" id="SM00387">
    <property type="entry name" value="HATPase_c"/>
    <property type="match status" value="1"/>
</dbReference>
<evidence type="ECO:0000259" key="17">
    <source>
        <dbReference type="PROSITE" id="PS50885"/>
    </source>
</evidence>
<comment type="caution">
    <text evidence="18">The sequence shown here is derived from an EMBL/GenBank/DDBJ whole genome shotgun (WGS) entry which is preliminary data.</text>
</comment>
<dbReference type="Pfam" id="PF00672">
    <property type="entry name" value="HAMP"/>
    <property type="match status" value="1"/>
</dbReference>
<evidence type="ECO:0000256" key="12">
    <source>
        <dbReference type="ARBA" id="ARBA00022989"/>
    </source>
</evidence>
<evidence type="ECO:0000256" key="15">
    <source>
        <dbReference type="SAM" id="Phobius"/>
    </source>
</evidence>
<comment type="catalytic activity">
    <reaction evidence="1">
        <text>ATP + protein L-histidine = ADP + protein N-phospho-L-histidine.</text>
        <dbReference type="EC" id="2.7.13.3"/>
    </reaction>
</comment>
<protein>
    <recommendedName>
        <fullName evidence="4">histidine kinase</fullName>
        <ecNumber evidence="4">2.7.13.3</ecNumber>
    </recommendedName>
</protein>
<dbReference type="SMART" id="SM00388">
    <property type="entry name" value="HisKA"/>
    <property type="match status" value="1"/>
</dbReference>
<dbReference type="GO" id="GO:0045121">
    <property type="term" value="C:membrane raft"/>
    <property type="evidence" value="ECO:0007669"/>
    <property type="project" value="UniProtKB-SubCell"/>
</dbReference>
<dbReference type="GO" id="GO:0000155">
    <property type="term" value="F:phosphorelay sensor kinase activity"/>
    <property type="evidence" value="ECO:0007669"/>
    <property type="project" value="InterPro"/>
</dbReference>
<evidence type="ECO:0000256" key="10">
    <source>
        <dbReference type="ARBA" id="ARBA00022777"/>
    </source>
</evidence>
<dbReference type="SMART" id="SM00304">
    <property type="entry name" value="HAMP"/>
    <property type="match status" value="1"/>
</dbReference>
<dbReference type="PROSITE" id="PS50885">
    <property type="entry name" value="HAMP"/>
    <property type="match status" value="1"/>
</dbReference>
<evidence type="ECO:0000256" key="1">
    <source>
        <dbReference type="ARBA" id="ARBA00000085"/>
    </source>
</evidence>
<keyword evidence="13" id="KW-0902">Two-component regulatory system</keyword>